<organism evidence="2">
    <name type="scientific">Sulfurisphaera javensis</name>
    <dbReference type="NCBI Taxonomy" id="2049879"/>
    <lineage>
        <taxon>Archaea</taxon>
        <taxon>Thermoproteota</taxon>
        <taxon>Thermoprotei</taxon>
        <taxon>Sulfolobales</taxon>
        <taxon>Sulfolobaceae</taxon>
        <taxon>Sulfurisphaera</taxon>
    </lineage>
</organism>
<dbReference type="RefSeq" id="WP_369611145.1">
    <property type="nucleotide sequence ID" value="NZ_AP031322.1"/>
</dbReference>
<feature type="transmembrane region" description="Helical" evidence="1">
    <location>
        <begin position="116"/>
        <end position="136"/>
    </location>
</feature>
<dbReference type="KEGG" id="sjv:SJAV_09020"/>
<dbReference type="AlphaFoldDB" id="A0AAT9GPX6"/>
<feature type="transmembrane region" description="Helical" evidence="1">
    <location>
        <begin position="83"/>
        <end position="104"/>
    </location>
</feature>
<dbReference type="Pfam" id="PF06197">
    <property type="entry name" value="DUF998"/>
    <property type="match status" value="1"/>
</dbReference>
<keyword evidence="1" id="KW-1133">Transmembrane helix</keyword>
<keyword evidence="1" id="KW-0812">Transmembrane</keyword>
<dbReference type="PANTHER" id="PTHR42241">
    <property type="entry name" value="HYPOTHETICAL MEMBRANE PROTEIN, CONSERVED, DUF998 FAMILY"/>
    <property type="match status" value="1"/>
</dbReference>
<dbReference type="EMBL" id="AP031322">
    <property type="protein sequence ID" value="BFH72958.1"/>
    <property type="molecule type" value="Genomic_DNA"/>
</dbReference>
<gene>
    <name evidence="2" type="ORF">SJAV_09020</name>
</gene>
<evidence type="ECO:0000256" key="1">
    <source>
        <dbReference type="SAM" id="Phobius"/>
    </source>
</evidence>
<feature type="transmembrane region" description="Helical" evidence="1">
    <location>
        <begin position="170"/>
        <end position="187"/>
    </location>
</feature>
<sequence length="190" mass="21192">MNKILLVGLIGILSAWVTILISALLNPWFSITHNALSDLGGGGPQYEHPYPTDPLVYNGGLIITAIIIFIFSILVVKYSRNKVEVVGGSFFMISALFLALIGIYHEGTYPHDFVSLWFFILASISYLTISISLILTKKFWKRGILLISIIFISWILFTVIPWQSVAESEIFGISIIDICVILHGLSFNQL</sequence>
<feature type="transmembrane region" description="Helical" evidence="1">
    <location>
        <begin position="143"/>
        <end position="164"/>
    </location>
</feature>
<reference evidence="2" key="1">
    <citation type="submission" date="2024-03" db="EMBL/GenBank/DDBJ databases">
        <title>Complete genome sequence of Sulfurisphaera javensis strain KD-1.</title>
        <authorList>
            <person name="Sakai H."/>
            <person name="Nur N."/>
            <person name="Suwanto A."/>
            <person name="Kurosawa N."/>
        </authorList>
    </citation>
    <scope>NUCLEOTIDE SEQUENCE</scope>
    <source>
        <strain evidence="2">KD-1</strain>
    </source>
</reference>
<name>A0AAT9GPX6_9CREN</name>
<dbReference type="InterPro" id="IPR009339">
    <property type="entry name" value="DUF998"/>
</dbReference>
<evidence type="ECO:0000313" key="2">
    <source>
        <dbReference type="EMBL" id="BFH72958.1"/>
    </source>
</evidence>
<accession>A0AAT9GPX6</accession>
<dbReference type="PANTHER" id="PTHR42241:SF2">
    <property type="entry name" value="HYPOTHETICAL MEMBRANE PROTEIN, CONSERVED, DUF998 FAMILY"/>
    <property type="match status" value="1"/>
</dbReference>
<keyword evidence="1" id="KW-0472">Membrane</keyword>
<feature type="transmembrane region" description="Helical" evidence="1">
    <location>
        <begin position="7"/>
        <end position="29"/>
    </location>
</feature>
<feature type="transmembrane region" description="Helical" evidence="1">
    <location>
        <begin position="55"/>
        <end position="76"/>
    </location>
</feature>
<dbReference type="GeneID" id="92353834"/>
<proteinExistence type="predicted"/>
<protein>
    <submittedName>
        <fullName evidence="2">DUF998 domain-containing protein</fullName>
    </submittedName>
</protein>